<dbReference type="GO" id="GO:0005507">
    <property type="term" value="F:copper ion binding"/>
    <property type="evidence" value="ECO:0007669"/>
    <property type="project" value="TreeGrafter"/>
</dbReference>
<reference evidence="9 10" key="1">
    <citation type="submission" date="2019-08" db="EMBL/GenBank/DDBJ databases">
        <authorList>
            <person name="Lei W."/>
        </authorList>
    </citation>
    <scope>NUCLEOTIDE SEQUENCE [LARGE SCALE GENOMIC DNA]</scope>
    <source>
        <strain evidence="9 10">CCUG 58627</strain>
    </source>
</reference>
<feature type="transmembrane region" description="Helical" evidence="7">
    <location>
        <begin position="184"/>
        <end position="204"/>
    </location>
</feature>
<dbReference type="AlphaFoldDB" id="A0A5C5UIU3"/>
<evidence type="ECO:0000256" key="1">
    <source>
        <dbReference type="ARBA" id="ARBA00004651"/>
    </source>
</evidence>
<dbReference type="PANTHER" id="PTHR43520:SF8">
    <property type="entry name" value="P-TYPE CU(+) TRANSPORTER"/>
    <property type="match status" value="1"/>
</dbReference>
<protein>
    <submittedName>
        <fullName evidence="9">Cation-translocating P-type ATPase</fullName>
    </submittedName>
</protein>
<feature type="domain" description="P-type ATPase A" evidence="8">
    <location>
        <begin position="315"/>
        <end position="401"/>
    </location>
</feature>
<feature type="transmembrane region" description="Helical" evidence="7">
    <location>
        <begin position="267"/>
        <end position="285"/>
    </location>
</feature>
<feature type="transmembrane region" description="Helical" evidence="7">
    <location>
        <begin position="448"/>
        <end position="467"/>
    </location>
</feature>
<evidence type="ECO:0000256" key="4">
    <source>
        <dbReference type="ARBA" id="ARBA00022967"/>
    </source>
</evidence>
<gene>
    <name evidence="9" type="ORF">FRX94_06400</name>
</gene>
<keyword evidence="6 7" id="KW-0472">Membrane</keyword>
<dbReference type="NCBIfam" id="TIGR01494">
    <property type="entry name" value="ATPase_P-type"/>
    <property type="match status" value="1"/>
</dbReference>
<evidence type="ECO:0000259" key="8">
    <source>
        <dbReference type="Pfam" id="PF00122"/>
    </source>
</evidence>
<dbReference type="Gene3D" id="3.40.1110.10">
    <property type="entry name" value="Calcium-transporting ATPase, cytoplasmic domain N"/>
    <property type="match status" value="1"/>
</dbReference>
<keyword evidence="10" id="KW-1185">Reference proteome</keyword>
<dbReference type="InterPro" id="IPR023299">
    <property type="entry name" value="ATPase_P-typ_cyto_dom_N"/>
</dbReference>
<dbReference type="Proteomes" id="UP000320791">
    <property type="component" value="Unassembled WGS sequence"/>
</dbReference>
<dbReference type="InterPro" id="IPR023298">
    <property type="entry name" value="ATPase_P-typ_TM_dom_sf"/>
</dbReference>
<organism evidence="9 10">
    <name type="scientific">Corynebacterium canis</name>
    <dbReference type="NCBI Taxonomy" id="679663"/>
    <lineage>
        <taxon>Bacteria</taxon>
        <taxon>Bacillati</taxon>
        <taxon>Actinomycetota</taxon>
        <taxon>Actinomycetes</taxon>
        <taxon>Mycobacteriales</taxon>
        <taxon>Corynebacteriaceae</taxon>
        <taxon>Corynebacterium</taxon>
    </lineage>
</organism>
<dbReference type="OrthoDB" id="4423159at2"/>
<evidence type="ECO:0000256" key="7">
    <source>
        <dbReference type="SAM" id="Phobius"/>
    </source>
</evidence>
<evidence type="ECO:0000313" key="9">
    <source>
        <dbReference type="EMBL" id="TWT25593.1"/>
    </source>
</evidence>
<dbReference type="InterPro" id="IPR059000">
    <property type="entry name" value="ATPase_P-type_domA"/>
</dbReference>
<comment type="caution">
    <text evidence="9">The sequence shown here is derived from an EMBL/GenBank/DDBJ whole genome shotgun (WGS) entry which is preliminary data.</text>
</comment>
<dbReference type="SUPFAM" id="SSF81665">
    <property type="entry name" value="Calcium ATPase, transmembrane domain M"/>
    <property type="match status" value="1"/>
</dbReference>
<comment type="subcellular location">
    <subcellularLocation>
        <location evidence="1">Cell membrane</location>
        <topology evidence="1">Multi-pass membrane protein</topology>
    </subcellularLocation>
</comment>
<feature type="transmembrane region" description="Helical" evidence="7">
    <location>
        <begin position="421"/>
        <end position="442"/>
    </location>
</feature>
<dbReference type="Gene3D" id="2.70.150.10">
    <property type="entry name" value="Calcium-transporting ATPase, cytoplasmic transduction domain A"/>
    <property type="match status" value="1"/>
</dbReference>
<feature type="transmembrane region" description="Helical" evidence="7">
    <location>
        <begin position="225"/>
        <end position="247"/>
    </location>
</feature>
<dbReference type="Gene3D" id="3.40.50.1000">
    <property type="entry name" value="HAD superfamily/HAD-like"/>
    <property type="match status" value="1"/>
</dbReference>
<dbReference type="Pfam" id="PF00122">
    <property type="entry name" value="E1-E2_ATPase"/>
    <property type="match status" value="1"/>
</dbReference>
<dbReference type="GO" id="GO:0005886">
    <property type="term" value="C:plasma membrane"/>
    <property type="evidence" value="ECO:0007669"/>
    <property type="project" value="UniProtKB-SubCell"/>
</dbReference>
<dbReference type="SUPFAM" id="SSF56784">
    <property type="entry name" value="HAD-like"/>
    <property type="match status" value="1"/>
</dbReference>
<dbReference type="GO" id="GO:0016887">
    <property type="term" value="F:ATP hydrolysis activity"/>
    <property type="evidence" value="ECO:0007669"/>
    <property type="project" value="InterPro"/>
</dbReference>
<dbReference type="SUPFAM" id="SSF81653">
    <property type="entry name" value="Calcium ATPase, transduction domain A"/>
    <property type="match status" value="1"/>
</dbReference>
<keyword evidence="4" id="KW-1278">Translocase</keyword>
<dbReference type="RefSeq" id="WP_146324302.1">
    <property type="nucleotide sequence ID" value="NZ_BAABLR010000072.1"/>
</dbReference>
<dbReference type="GO" id="GO:0043682">
    <property type="term" value="F:P-type divalent copper transporter activity"/>
    <property type="evidence" value="ECO:0007669"/>
    <property type="project" value="TreeGrafter"/>
</dbReference>
<dbReference type="InterPro" id="IPR036412">
    <property type="entry name" value="HAD-like_sf"/>
</dbReference>
<dbReference type="EMBL" id="VOHM01000011">
    <property type="protein sequence ID" value="TWT25593.1"/>
    <property type="molecule type" value="Genomic_DNA"/>
</dbReference>
<evidence type="ECO:0000313" key="10">
    <source>
        <dbReference type="Proteomes" id="UP000320791"/>
    </source>
</evidence>
<dbReference type="InterPro" id="IPR023214">
    <property type="entry name" value="HAD_sf"/>
</dbReference>
<proteinExistence type="predicted"/>
<dbReference type="InterPro" id="IPR008250">
    <property type="entry name" value="ATPase_P-typ_transduc_dom_A_sf"/>
</dbReference>
<keyword evidence="3" id="KW-0479">Metal-binding</keyword>
<keyword evidence="2 7" id="KW-0812">Transmembrane</keyword>
<dbReference type="GO" id="GO:0055070">
    <property type="term" value="P:copper ion homeostasis"/>
    <property type="evidence" value="ECO:0007669"/>
    <property type="project" value="TreeGrafter"/>
</dbReference>
<feature type="transmembrane region" description="Helical" evidence="7">
    <location>
        <begin position="161"/>
        <end position="178"/>
    </location>
</feature>
<sequence length="814" mass="87802">MVDTQELRDSARRTELAIQEAKAAAIRAGLDGTYVSPKGPLTTFALELEGLESVLHVREVEKALKEIEGIQVSIIYPSKTAWISAPDSLQPGEIIAVLAEHGVRAELTQSSLHRRVQRLEVRRHQPHRYIEEERAEEHRHTREDDTEVLFTARSLITRTRLIVSMALSLPVLLMSFFAGLQFDYWQWVCLFLATPVVTWGAWPFHRATAAGLRRGLSALDSASSVAITASYVWSAIMLVWTPAGNIGYHATSQWFATDNNPIADGEIFFDVACGITVLLLLGRVLGRRTRASLLDATKLGHLGDVTVVRKDPRTGKPKKKTIPVQEIRVGDDIIVPTNGVIPSDGQVVGGAAEVQSGIIGSGISAVKVNSQVYAGSINRGGPLKIRVQRTGSRTRHAAIRRWVLESSRYQNRSAQLATRSASLLVPWALTAACTNFGLWWLIGGNLSAAFATSLAILACVAPVALALSTPLAMRLGLESAARQGILIRSMEKLREIDGVTTIIFNRIGTLSQGEMKVETVTAAVGENPELVVRVAGALAIESDHPSSRALVRAAREARDAGTGGDIPHWIEVTHLTMTEDGNFSGMVEIPAGDELRTCTATLWRPRELSDLNGRLANAAVSGGTPLVVSWRGKPRGVITLLDKVKDDAVEAVAELESMGVDTVMLTRDTYPVARRFADNLGISNVLAGIGPTRKEATVRSVHAHGATVALIGDASVLSSLRVADVGVLVGADTLDFPEADVVLLRDDVMAVVDMLTISRKVSALADQNIVLSWVYNVVAMVLSAAGLVHPMAATIMMIGSSLLIEYRSNRAGHF</sequence>
<feature type="transmembrane region" description="Helical" evidence="7">
    <location>
        <begin position="773"/>
        <end position="798"/>
    </location>
</feature>
<dbReference type="PANTHER" id="PTHR43520">
    <property type="entry name" value="ATP7, ISOFORM B"/>
    <property type="match status" value="1"/>
</dbReference>
<accession>A0A5C5UIU3</accession>
<evidence type="ECO:0000256" key="5">
    <source>
        <dbReference type="ARBA" id="ARBA00022989"/>
    </source>
</evidence>
<name>A0A5C5UIU3_9CORY</name>
<evidence type="ECO:0000256" key="3">
    <source>
        <dbReference type="ARBA" id="ARBA00022723"/>
    </source>
</evidence>
<dbReference type="GO" id="GO:0005524">
    <property type="term" value="F:ATP binding"/>
    <property type="evidence" value="ECO:0007669"/>
    <property type="project" value="InterPro"/>
</dbReference>
<dbReference type="Pfam" id="PF00702">
    <property type="entry name" value="Hydrolase"/>
    <property type="match status" value="1"/>
</dbReference>
<keyword evidence="5 7" id="KW-1133">Transmembrane helix</keyword>
<evidence type="ECO:0000256" key="6">
    <source>
        <dbReference type="ARBA" id="ARBA00023136"/>
    </source>
</evidence>
<dbReference type="InterPro" id="IPR001757">
    <property type="entry name" value="P_typ_ATPase"/>
</dbReference>
<evidence type="ECO:0000256" key="2">
    <source>
        <dbReference type="ARBA" id="ARBA00022692"/>
    </source>
</evidence>